<evidence type="ECO:0000259" key="2">
    <source>
        <dbReference type="Pfam" id="PF13505"/>
    </source>
</evidence>
<keyword evidence="1" id="KW-0732">Signal</keyword>
<dbReference type="InterPro" id="IPR011250">
    <property type="entry name" value="OMP/PagP_B-barrel"/>
</dbReference>
<dbReference type="Gene3D" id="2.40.160.20">
    <property type="match status" value="1"/>
</dbReference>
<accession>A0A3B1C8B4</accession>
<evidence type="ECO:0000256" key="1">
    <source>
        <dbReference type="ARBA" id="ARBA00022729"/>
    </source>
</evidence>
<dbReference type="EMBL" id="UOGA01000271">
    <property type="protein sequence ID" value="VAX24382.1"/>
    <property type="molecule type" value="Genomic_DNA"/>
</dbReference>
<feature type="domain" description="Outer membrane protein beta-barrel" evidence="2">
    <location>
        <begin position="13"/>
        <end position="198"/>
    </location>
</feature>
<organism evidence="3">
    <name type="scientific">hydrothermal vent metagenome</name>
    <dbReference type="NCBI Taxonomy" id="652676"/>
    <lineage>
        <taxon>unclassified sequences</taxon>
        <taxon>metagenomes</taxon>
        <taxon>ecological metagenomes</taxon>
    </lineage>
</organism>
<sequence>MRKLAFSLLFYVTVLFLISPMATAEEKWIGDVNIRLGQKNLTPDHWKPVADQPMIGMDIDFGKESWPAHILLTLSGSARQASEKSSVITGPDIEGSTSEFGFGVKTHYLYEGFNPFLTLGLSWTNASLTGNPDTTGQVTDKDNYRMGIFLSGGVTYKIMEKFNVGGEIRLLRNSEVTLFGETGDADYISYSLILGWGF</sequence>
<name>A0A3B1C8B4_9ZZZZ</name>
<dbReference type="Pfam" id="PF13505">
    <property type="entry name" value="OMP_b-brl"/>
    <property type="match status" value="1"/>
</dbReference>
<dbReference type="AlphaFoldDB" id="A0A3B1C8B4"/>
<gene>
    <name evidence="3" type="ORF">MNBD_NITROSPINAE04-454</name>
</gene>
<protein>
    <recommendedName>
        <fullName evidence="2">Outer membrane protein beta-barrel domain-containing protein</fullName>
    </recommendedName>
</protein>
<dbReference type="InterPro" id="IPR027385">
    <property type="entry name" value="Beta-barrel_OMP"/>
</dbReference>
<reference evidence="3" key="1">
    <citation type="submission" date="2018-06" db="EMBL/GenBank/DDBJ databases">
        <authorList>
            <person name="Zhirakovskaya E."/>
        </authorList>
    </citation>
    <scope>NUCLEOTIDE SEQUENCE</scope>
</reference>
<dbReference type="SUPFAM" id="SSF56925">
    <property type="entry name" value="OMPA-like"/>
    <property type="match status" value="1"/>
</dbReference>
<proteinExistence type="predicted"/>
<evidence type="ECO:0000313" key="3">
    <source>
        <dbReference type="EMBL" id="VAX24382.1"/>
    </source>
</evidence>